<reference evidence="1 2" key="1">
    <citation type="submission" date="2019-01" db="EMBL/GenBank/DDBJ databases">
        <title>Insights into ecological role of a new deltaproteobacterial order Candidatus Sinidesulfobacterales (Sva0485) by metagenomics and metatranscriptomics.</title>
        <authorList>
            <person name="Tan S."/>
            <person name="Liu J."/>
            <person name="Fang Y."/>
            <person name="Hedlund B.P."/>
            <person name="Lian Z.H."/>
            <person name="Huang L.Y."/>
            <person name="Li J.T."/>
            <person name="Huang L.N."/>
            <person name="Li W.J."/>
            <person name="Jiang H.C."/>
            <person name="Dong H.L."/>
            <person name="Shu W.S."/>
        </authorList>
    </citation>
    <scope>NUCLEOTIDE SEQUENCE [LARGE SCALE GENOMIC DNA]</scope>
    <source>
        <strain evidence="1">AP3</strain>
    </source>
</reference>
<dbReference type="Proteomes" id="UP000320813">
    <property type="component" value="Unassembled WGS sequence"/>
</dbReference>
<organism evidence="1 2">
    <name type="scientific">Candidatus Acidulodesulfobacterium ferriphilum</name>
    <dbReference type="NCBI Taxonomy" id="2597223"/>
    <lineage>
        <taxon>Bacteria</taxon>
        <taxon>Deltaproteobacteria</taxon>
        <taxon>Candidatus Acidulodesulfobacterales</taxon>
        <taxon>Candidatus Acidulodesulfobacterium</taxon>
    </lineage>
</organism>
<accession>A0A519BAR8</accession>
<evidence type="ECO:0000313" key="2">
    <source>
        <dbReference type="Proteomes" id="UP000320813"/>
    </source>
</evidence>
<gene>
    <name evidence="1" type="ORF">EVJ47_06880</name>
</gene>
<evidence type="ECO:0000313" key="1">
    <source>
        <dbReference type="EMBL" id="RZD14382.1"/>
    </source>
</evidence>
<dbReference type="EMBL" id="SGBD01000003">
    <property type="protein sequence ID" value="RZD14382.1"/>
    <property type="molecule type" value="Genomic_DNA"/>
</dbReference>
<name>A0A519BAR8_9DELT</name>
<sequence length="123" mass="14325">MELNKIKDILNKDLSEENIVSVLPELLVNMETDPFMIYTLRSVLLDILSLYKEQEKLGPSPSIGEEKIHNLSDFMIKQKVNTYLKKGILKLIDLIIIDVPFDVKYNEASKLIKRLINLEFKEF</sequence>
<comment type="caution">
    <text evidence="1">The sequence shown here is derived from an EMBL/GenBank/DDBJ whole genome shotgun (WGS) entry which is preliminary data.</text>
</comment>
<protein>
    <submittedName>
        <fullName evidence="1">Uncharacterized protein</fullName>
    </submittedName>
</protein>
<dbReference type="AlphaFoldDB" id="A0A519BAR8"/>
<proteinExistence type="predicted"/>